<feature type="compositionally biased region" description="Polar residues" evidence="1">
    <location>
        <begin position="1"/>
        <end position="17"/>
    </location>
</feature>
<comment type="caution">
    <text evidence="2">The sequence shown here is derived from an EMBL/GenBank/DDBJ whole genome shotgun (WGS) entry which is preliminary data.</text>
</comment>
<proteinExistence type="predicted"/>
<sequence>MSSSSDINPAGNSNNDAPRTPNDIYFGNPQPDDQYPISDFWSPVDREIHISCEADPEDYYRAYLHKLETEEMISCYVPRRSLSNSELPLDGEEVDKTADDGKGLQFDFASLPHAFLQSTEDYCGSPSTTSVPGLDCPTYPWPSQGMFLTHLLFNGNARVPYSETQKKAIINWGKALGAKEVPVLSALKRVQTDVEEMVGSPTEKVVSSTGTVFYINEVAHAIAKDFANPITRLAMAEYPEDGGGSLSEMKHGRKWLIEIPRDTLTITARVGGKLYFVGELLQCRDGSYFIPDHFFTRPATSDVGSPDKPPPPSLFAFGNAVHITMFHATYEELLHAGRLSRGFSGEFFYDDRQEDLLTLDT</sequence>
<gene>
    <name evidence="2" type="ORF">V5O48_013685</name>
</gene>
<dbReference type="EMBL" id="JBAHYK010001369">
    <property type="protein sequence ID" value="KAL0568305.1"/>
    <property type="molecule type" value="Genomic_DNA"/>
</dbReference>
<reference evidence="2 3" key="1">
    <citation type="submission" date="2024-02" db="EMBL/GenBank/DDBJ databases">
        <title>A draft genome for the cacao thread blight pathogen Marasmius crinis-equi.</title>
        <authorList>
            <person name="Cohen S.P."/>
            <person name="Baruah I.K."/>
            <person name="Amoako-Attah I."/>
            <person name="Bukari Y."/>
            <person name="Meinhardt L.W."/>
            <person name="Bailey B.A."/>
        </authorList>
    </citation>
    <scope>NUCLEOTIDE SEQUENCE [LARGE SCALE GENOMIC DNA]</scope>
    <source>
        <strain evidence="2 3">GH-76</strain>
    </source>
</reference>
<accession>A0ABR3EZS6</accession>
<feature type="region of interest" description="Disordered" evidence="1">
    <location>
        <begin position="1"/>
        <end position="30"/>
    </location>
</feature>
<dbReference type="Proteomes" id="UP001465976">
    <property type="component" value="Unassembled WGS sequence"/>
</dbReference>
<keyword evidence="3" id="KW-1185">Reference proteome</keyword>
<protein>
    <submittedName>
        <fullName evidence="2">Uncharacterized protein</fullName>
    </submittedName>
</protein>
<name>A0ABR3EZS6_9AGAR</name>
<evidence type="ECO:0000256" key="1">
    <source>
        <dbReference type="SAM" id="MobiDB-lite"/>
    </source>
</evidence>
<evidence type="ECO:0000313" key="2">
    <source>
        <dbReference type="EMBL" id="KAL0568305.1"/>
    </source>
</evidence>
<evidence type="ECO:0000313" key="3">
    <source>
        <dbReference type="Proteomes" id="UP001465976"/>
    </source>
</evidence>
<organism evidence="2 3">
    <name type="scientific">Marasmius crinis-equi</name>
    <dbReference type="NCBI Taxonomy" id="585013"/>
    <lineage>
        <taxon>Eukaryota</taxon>
        <taxon>Fungi</taxon>
        <taxon>Dikarya</taxon>
        <taxon>Basidiomycota</taxon>
        <taxon>Agaricomycotina</taxon>
        <taxon>Agaricomycetes</taxon>
        <taxon>Agaricomycetidae</taxon>
        <taxon>Agaricales</taxon>
        <taxon>Marasmiineae</taxon>
        <taxon>Marasmiaceae</taxon>
        <taxon>Marasmius</taxon>
    </lineage>
</organism>